<name>A0ABT1XBU3_9PROT</name>
<evidence type="ECO:0000313" key="5">
    <source>
        <dbReference type="Proteomes" id="UP001524642"/>
    </source>
</evidence>
<organism evidence="4 5">
    <name type="scientific">Roseomonas populi</name>
    <dbReference type="NCBI Taxonomy" id="3121582"/>
    <lineage>
        <taxon>Bacteria</taxon>
        <taxon>Pseudomonadati</taxon>
        <taxon>Pseudomonadota</taxon>
        <taxon>Alphaproteobacteria</taxon>
        <taxon>Acetobacterales</taxon>
        <taxon>Roseomonadaceae</taxon>
        <taxon>Roseomonas</taxon>
    </lineage>
</organism>
<feature type="signal peptide" evidence="2">
    <location>
        <begin position="1"/>
        <end position="21"/>
    </location>
</feature>
<sequence>MMLRVLPVLALQAFLALPALAAPCGPLPPGAPAVSPAPRGDERGQRMTERTMMRAPAQPSDTLLVGDSIFARWGAASGDLGRPVTNFGVGGDRTENVLDRIDRAPFGPDAFRRVVLLIGTNNLARDDGCSVLGGITAIIARLHQRLPRAEIVVVSILPRGPGLRVRRREIELVNRALAEDQAALGIRFVDAFTPFARACDGQEQCPLLPDRLHPGPEGYAVLGQSIAAALGGR</sequence>
<evidence type="ECO:0000259" key="3">
    <source>
        <dbReference type="Pfam" id="PF13472"/>
    </source>
</evidence>
<evidence type="ECO:0000313" key="4">
    <source>
        <dbReference type="EMBL" id="MCR0984587.1"/>
    </source>
</evidence>
<dbReference type="EMBL" id="JANJOU010000022">
    <property type="protein sequence ID" value="MCR0984587.1"/>
    <property type="molecule type" value="Genomic_DNA"/>
</dbReference>
<dbReference type="Proteomes" id="UP001524642">
    <property type="component" value="Unassembled WGS sequence"/>
</dbReference>
<dbReference type="PANTHER" id="PTHR30383">
    <property type="entry name" value="THIOESTERASE 1/PROTEASE 1/LYSOPHOSPHOLIPASE L1"/>
    <property type="match status" value="1"/>
</dbReference>
<dbReference type="PANTHER" id="PTHR30383:SF5">
    <property type="entry name" value="SGNH HYDROLASE-TYPE ESTERASE DOMAIN-CONTAINING PROTEIN"/>
    <property type="match status" value="1"/>
</dbReference>
<accession>A0ABT1XBU3</accession>
<dbReference type="RefSeq" id="WP_257718238.1">
    <property type="nucleotide sequence ID" value="NZ_JANJOU010000022.1"/>
</dbReference>
<evidence type="ECO:0000256" key="2">
    <source>
        <dbReference type="SAM" id="SignalP"/>
    </source>
</evidence>
<keyword evidence="5" id="KW-1185">Reference proteome</keyword>
<evidence type="ECO:0000256" key="1">
    <source>
        <dbReference type="SAM" id="MobiDB-lite"/>
    </source>
</evidence>
<dbReference type="Pfam" id="PF13472">
    <property type="entry name" value="Lipase_GDSL_2"/>
    <property type="match status" value="1"/>
</dbReference>
<feature type="region of interest" description="Disordered" evidence="1">
    <location>
        <begin position="29"/>
        <end position="50"/>
    </location>
</feature>
<reference evidence="4 5" key="1">
    <citation type="submission" date="2022-06" db="EMBL/GenBank/DDBJ databases">
        <title>Roseomonas CN29.</title>
        <authorList>
            <person name="Cheng Y."/>
            <person name="He X."/>
        </authorList>
    </citation>
    <scope>NUCLEOTIDE SEQUENCE [LARGE SCALE GENOMIC DNA]</scope>
    <source>
        <strain evidence="4 5">CN29</strain>
    </source>
</reference>
<protein>
    <submittedName>
        <fullName evidence="4">GDSL-type esterase/lipase family protein</fullName>
    </submittedName>
</protein>
<dbReference type="InterPro" id="IPR013830">
    <property type="entry name" value="SGNH_hydro"/>
</dbReference>
<keyword evidence="2" id="KW-0732">Signal</keyword>
<feature type="domain" description="SGNH hydrolase-type esterase" evidence="3">
    <location>
        <begin position="77"/>
        <end position="221"/>
    </location>
</feature>
<feature type="compositionally biased region" description="Basic and acidic residues" evidence="1">
    <location>
        <begin position="39"/>
        <end position="50"/>
    </location>
</feature>
<gene>
    <name evidence="4" type="ORF">NRP21_21245</name>
</gene>
<dbReference type="InterPro" id="IPR036514">
    <property type="entry name" value="SGNH_hydro_sf"/>
</dbReference>
<dbReference type="Gene3D" id="3.40.50.1110">
    <property type="entry name" value="SGNH hydrolase"/>
    <property type="match status" value="1"/>
</dbReference>
<comment type="caution">
    <text evidence="4">The sequence shown here is derived from an EMBL/GenBank/DDBJ whole genome shotgun (WGS) entry which is preliminary data.</text>
</comment>
<dbReference type="SUPFAM" id="SSF52266">
    <property type="entry name" value="SGNH hydrolase"/>
    <property type="match status" value="1"/>
</dbReference>
<dbReference type="InterPro" id="IPR051532">
    <property type="entry name" value="Ester_Hydrolysis_Enzymes"/>
</dbReference>
<proteinExistence type="predicted"/>
<feature type="chain" id="PRO_5046781244" evidence="2">
    <location>
        <begin position="22"/>
        <end position="233"/>
    </location>
</feature>